<feature type="transmembrane region" description="Helical" evidence="1">
    <location>
        <begin position="15"/>
        <end position="41"/>
    </location>
</feature>
<gene>
    <name evidence="2" type="ORF">Ari01nite_19700</name>
</gene>
<proteinExistence type="predicted"/>
<keyword evidence="1" id="KW-1133">Transmembrane helix</keyword>
<evidence type="ECO:0008006" key="4">
    <source>
        <dbReference type="Google" id="ProtNLM"/>
    </source>
</evidence>
<accession>A0A919MWB8</accession>
<keyword evidence="1" id="KW-0472">Membrane</keyword>
<keyword evidence="1" id="KW-0812">Transmembrane</keyword>
<feature type="transmembrane region" description="Helical" evidence="1">
    <location>
        <begin position="53"/>
        <end position="76"/>
    </location>
</feature>
<organism evidence="2 3">
    <name type="scientific">Paractinoplanes rishiriensis</name>
    <dbReference type="NCBI Taxonomy" id="1050105"/>
    <lineage>
        <taxon>Bacteria</taxon>
        <taxon>Bacillati</taxon>
        <taxon>Actinomycetota</taxon>
        <taxon>Actinomycetes</taxon>
        <taxon>Micromonosporales</taxon>
        <taxon>Micromonosporaceae</taxon>
        <taxon>Paractinoplanes</taxon>
    </lineage>
</organism>
<sequence>MALHTLRPATRKMWLVLHILSAGAWIGVDVIVAVLVAVGLAGDERARGLAYQALGSFVVLPMLTAGLVCLVTGLVLGLGSKWGLLRYWWVAVKLTLNLVLCTLILVALNPGMPGVRAHGEAVSAGLTSSLDTANLMFPPIVSLTTLSLATVLSVYKPWGRIRRFSAAAAAAPRSPR</sequence>
<dbReference type="EMBL" id="BOMV01000013">
    <property type="protein sequence ID" value="GIE94505.1"/>
    <property type="molecule type" value="Genomic_DNA"/>
</dbReference>
<dbReference type="AlphaFoldDB" id="A0A919MWB8"/>
<evidence type="ECO:0000313" key="3">
    <source>
        <dbReference type="Proteomes" id="UP000636960"/>
    </source>
</evidence>
<keyword evidence="3" id="KW-1185">Reference proteome</keyword>
<evidence type="ECO:0000313" key="2">
    <source>
        <dbReference type="EMBL" id="GIE94505.1"/>
    </source>
</evidence>
<dbReference type="RefSeq" id="WP_203780808.1">
    <property type="nucleotide sequence ID" value="NZ_BOMV01000013.1"/>
</dbReference>
<comment type="caution">
    <text evidence="2">The sequence shown here is derived from an EMBL/GenBank/DDBJ whole genome shotgun (WGS) entry which is preliminary data.</text>
</comment>
<reference evidence="2" key="1">
    <citation type="submission" date="2021-01" db="EMBL/GenBank/DDBJ databases">
        <title>Whole genome shotgun sequence of Actinoplanes rishiriensis NBRC 108556.</title>
        <authorList>
            <person name="Komaki H."/>
            <person name="Tamura T."/>
        </authorList>
    </citation>
    <scope>NUCLEOTIDE SEQUENCE</scope>
    <source>
        <strain evidence="2">NBRC 108556</strain>
    </source>
</reference>
<evidence type="ECO:0000256" key="1">
    <source>
        <dbReference type="SAM" id="Phobius"/>
    </source>
</evidence>
<dbReference type="Proteomes" id="UP000636960">
    <property type="component" value="Unassembled WGS sequence"/>
</dbReference>
<feature type="transmembrane region" description="Helical" evidence="1">
    <location>
        <begin position="135"/>
        <end position="155"/>
    </location>
</feature>
<protein>
    <recommendedName>
        <fullName evidence="4">DUF2269 domain-containing protein</fullName>
    </recommendedName>
</protein>
<feature type="transmembrane region" description="Helical" evidence="1">
    <location>
        <begin position="88"/>
        <end position="108"/>
    </location>
</feature>
<name>A0A919MWB8_9ACTN</name>